<dbReference type="CDD" id="cd05374">
    <property type="entry name" value="17beta-HSD-like_SDR_c"/>
    <property type="match status" value="1"/>
</dbReference>
<dbReference type="PANTHER" id="PTHR44169">
    <property type="entry name" value="NADPH-DEPENDENT 1-ACYLDIHYDROXYACETONE PHOSPHATE REDUCTASE"/>
    <property type="match status" value="1"/>
</dbReference>
<dbReference type="PROSITE" id="PS00061">
    <property type="entry name" value="ADH_SHORT"/>
    <property type="match status" value="1"/>
</dbReference>
<dbReference type="STRING" id="1287727.SAMN05443999_11011"/>
<evidence type="ECO:0000313" key="5">
    <source>
        <dbReference type="Proteomes" id="UP000199582"/>
    </source>
</evidence>
<dbReference type="PRINTS" id="PR00081">
    <property type="entry name" value="GDHRDH"/>
</dbReference>
<proteinExistence type="inferred from homology"/>
<dbReference type="InterPro" id="IPR020904">
    <property type="entry name" value="Sc_DH/Rdtase_CS"/>
</dbReference>
<dbReference type="Pfam" id="PF00106">
    <property type="entry name" value="adh_short"/>
    <property type="match status" value="1"/>
</dbReference>
<protein>
    <submittedName>
        <fullName evidence="4">Short-chain dehydrogenase</fullName>
    </submittedName>
</protein>
<organism evidence="4 5">
    <name type="scientific">Roseovarius azorensis</name>
    <dbReference type="NCBI Taxonomy" id="1287727"/>
    <lineage>
        <taxon>Bacteria</taxon>
        <taxon>Pseudomonadati</taxon>
        <taxon>Pseudomonadota</taxon>
        <taxon>Alphaproteobacteria</taxon>
        <taxon>Rhodobacterales</taxon>
        <taxon>Roseobacteraceae</taxon>
        <taxon>Roseovarius</taxon>
    </lineage>
</organism>
<evidence type="ECO:0000256" key="1">
    <source>
        <dbReference type="ARBA" id="ARBA00006484"/>
    </source>
</evidence>
<dbReference type="Proteomes" id="UP000199582">
    <property type="component" value="Unassembled WGS sequence"/>
</dbReference>
<dbReference type="EMBL" id="FOAG01000010">
    <property type="protein sequence ID" value="SEL93495.1"/>
    <property type="molecule type" value="Genomic_DNA"/>
</dbReference>
<name>A0A1H7U9W0_9RHOB</name>
<dbReference type="SUPFAM" id="SSF51735">
    <property type="entry name" value="NAD(P)-binding Rossmann-fold domains"/>
    <property type="match status" value="1"/>
</dbReference>
<sequence>MPGGLSPVDQPCSDAAKHAGAIVPRVSEQACIARGPGPQGGMSERTILITGCSSGIGHDAAHGLRARGWRVFAACRKEADCARLRTEGFASPRIDYEDETSIAAGLTEVLETTGGRLDALFNNGAFACPGLVEDLPRGALREIFEANVFGWHDLTRQVIPAMRAQGGGRIVQCSSVLGLVAIGWRGAYVSTKFAIEGLTDTLRIEMRGTGIHVSLIEPGPVTTRIRENARAPFERWIDWENAHRAPEYRDKLRPRLYGEYSKDTFELPPGAVTRKLIHALEAPRPRARYYVTAPTYMMGTLRRILPSRALDWVISKG</sequence>
<keyword evidence="2" id="KW-0560">Oxidoreductase</keyword>
<dbReference type="InterPro" id="IPR036291">
    <property type="entry name" value="NAD(P)-bd_dom_sf"/>
</dbReference>
<dbReference type="PRINTS" id="PR00080">
    <property type="entry name" value="SDRFAMILY"/>
</dbReference>
<dbReference type="PANTHER" id="PTHR44169:SF6">
    <property type="entry name" value="NADPH-DEPENDENT 1-ACYLDIHYDROXYACETONE PHOSPHATE REDUCTASE"/>
    <property type="match status" value="1"/>
</dbReference>
<evidence type="ECO:0000313" key="4">
    <source>
        <dbReference type="EMBL" id="SEL93495.1"/>
    </source>
</evidence>
<evidence type="ECO:0000256" key="2">
    <source>
        <dbReference type="ARBA" id="ARBA00023002"/>
    </source>
</evidence>
<dbReference type="GO" id="GO:0016491">
    <property type="term" value="F:oxidoreductase activity"/>
    <property type="evidence" value="ECO:0007669"/>
    <property type="project" value="UniProtKB-KW"/>
</dbReference>
<reference evidence="4 5" key="1">
    <citation type="submission" date="2016-10" db="EMBL/GenBank/DDBJ databases">
        <authorList>
            <person name="de Groot N.N."/>
        </authorList>
    </citation>
    <scope>NUCLEOTIDE SEQUENCE [LARGE SCALE GENOMIC DNA]</scope>
    <source>
        <strain evidence="4 5">DSM 100674</strain>
    </source>
</reference>
<accession>A0A1H7U9W0</accession>
<dbReference type="InterPro" id="IPR002347">
    <property type="entry name" value="SDR_fam"/>
</dbReference>
<evidence type="ECO:0000256" key="3">
    <source>
        <dbReference type="RuleBase" id="RU000363"/>
    </source>
</evidence>
<comment type="similarity">
    <text evidence="1 3">Belongs to the short-chain dehydrogenases/reductases (SDR) family.</text>
</comment>
<gene>
    <name evidence="4" type="ORF">SAMN05443999_11011</name>
</gene>
<dbReference type="AlphaFoldDB" id="A0A1H7U9W0"/>
<keyword evidence="5" id="KW-1185">Reference proteome</keyword>
<dbReference type="Gene3D" id="3.40.50.720">
    <property type="entry name" value="NAD(P)-binding Rossmann-like Domain"/>
    <property type="match status" value="1"/>
</dbReference>